<organism evidence="10 11">
    <name type="scientific">Orchesella dallaii</name>
    <dbReference type="NCBI Taxonomy" id="48710"/>
    <lineage>
        <taxon>Eukaryota</taxon>
        <taxon>Metazoa</taxon>
        <taxon>Ecdysozoa</taxon>
        <taxon>Arthropoda</taxon>
        <taxon>Hexapoda</taxon>
        <taxon>Collembola</taxon>
        <taxon>Entomobryomorpha</taxon>
        <taxon>Entomobryoidea</taxon>
        <taxon>Orchesellidae</taxon>
        <taxon>Orchesellinae</taxon>
        <taxon>Orchesella</taxon>
    </lineage>
</organism>
<proteinExistence type="predicted"/>
<dbReference type="InterPro" id="IPR013761">
    <property type="entry name" value="SAM/pointed_sf"/>
</dbReference>
<feature type="repeat" description="ANK" evidence="4">
    <location>
        <begin position="262"/>
        <end position="294"/>
    </location>
</feature>
<keyword evidence="1 5" id="KW-0728">SH3 domain</keyword>
<accession>A0ABP1Q173</accession>
<evidence type="ECO:0000256" key="4">
    <source>
        <dbReference type="PROSITE-ProRule" id="PRU00023"/>
    </source>
</evidence>
<feature type="compositionally biased region" description="Low complexity" evidence="6">
    <location>
        <begin position="1828"/>
        <end position="1844"/>
    </location>
</feature>
<feature type="compositionally biased region" description="Basic and acidic residues" evidence="6">
    <location>
        <begin position="1343"/>
        <end position="1354"/>
    </location>
</feature>
<dbReference type="Pfam" id="PF07653">
    <property type="entry name" value="SH3_2"/>
    <property type="match status" value="1"/>
</dbReference>
<dbReference type="Proteomes" id="UP001642540">
    <property type="component" value="Unassembled WGS sequence"/>
</dbReference>
<dbReference type="Gene3D" id="3.10.20.90">
    <property type="entry name" value="Phosphatidylinositol 3-kinase Catalytic Subunit, Chain A, domain 1"/>
    <property type="match status" value="1"/>
</dbReference>
<evidence type="ECO:0000256" key="1">
    <source>
        <dbReference type="ARBA" id="ARBA00022443"/>
    </source>
</evidence>
<keyword evidence="2" id="KW-0770">Synapse</keyword>
<feature type="compositionally biased region" description="Polar residues" evidence="6">
    <location>
        <begin position="1166"/>
        <end position="1178"/>
    </location>
</feature>
<gene>
    <name evidence="10" type="ORF">ODALV1_LOCUS4110</name>
</gene>
<dbReference type="SMART" id="SM00454">
    <property type="entry name" value="SAM"/>
    <property type="match status" value="1"/>
</dbReference>
<feature type="domain" description="SAM" evidence="8">
    <location>
        <begin position="1980"/>
        <end position="2043"/>
    </location>
</feature>
<feature type="region of interest" description="Disordered" evidence="6">
    <location>
        <begin position="1452"/>
        <end position="1471"/>
    </location>
</feature>
<feature type="region of interest" description="Disordered" evidence="6">
    <location>
        <begin position="1817"/>
        <end position="1845"/>
    </location>
</feature>
<evidence type="ECO:0000259" key="8">
    <source>
        <dbReference type="PROSITE" id="PS50105"/>
    </source>
</evidence>
<feature type="region of interest" description="Disordered" evidence="6">
    <location>
        <begin position="1722"/>
        <end position="1783"/>
    </location>
</feature>
<dbReference type="InterPro" id="IPR036770">
    <property type="entry name" value="Ankyrin_rpt-contain_sf"/>
</dbReference>
<reference evidence="10 11" key="1">
    <citation type="submission" date="2024-08" db="EMBL/GenBank/DDBJ databases">
        <authorList>
            <person name="Cucini C."/>
            <person name="Frati F."/>
        </authorList>
    </citation>
    <scope>NUCLEOTIDE SEQUENCE [LARGE SCALE GENOMIC DNA]</scope>
</reference>
<dbReference type="SMART" id="SM00228">
    <property type="entry name" value="PDZ"/>
    <property type="match status" value="1"/>
</dbReference>
<evidence type="ECO:0000313" key="11">
    <source>
        <dbReference type="Proteomes" id="UP001642540"/>
    </source>
</evidence>
<dbReference type="PANTHER" id="PTHR24135:SF28">
    <property type="entry name" value="LD13733P"/>
    <property type="match status" value="1"/>
</dbReference>
<dbReference type="CDD" id="cd17091">
    <property type="entry name" value="FERM_F0_SHANK"/>
    <property type="match status" value="1"/>
</dbReference>
<dbReference type="CDD" id="cd06746">
    <property type="entry name" value="PDZ_SHANK1_3-like"/>
    <property type="match status" value="1"/>
</dbReference>
<feature type="region of interest" description="Disordered" evidence="6">
    <location>
        <begin position="960"/>
        <end position="1008"/>
    </location>
</feature>
<evidence type="ECO:0000313" key="10">
    <source>
        <dbReference type="EMBL" id="CAL8078484.1"/>
    </source>
</evidence>
<dbReference type="Gene3D" id="1.10.150.50">
    <property type="entry name" value="Transcription Factor, Ets-1"/>
    <property type="match status" value="1"/>
</dbReference>
<feature type="repeat" description="ANK" evidence="4">
    <location>
        <begin position="295"/>
        <end position="327"/>
    </location>
</feature>
<dbReference type="InterPro" id="IPR002110">
    <property type="entry name" value="Ankyrin_rpt"/>
</dbReference>
<feature type="domain" description="PDZ" evidence="9">
    <location>
        <begin position="588"/>
        <end position="681"/>
    </location>
</feature>
<protein>
    <recommendedName>
        <fullName evidence="12">SH3 and multiple ankyrin repeat domains protein 3</fullName>
    </recommendedName>
</protein>
<keyword evidence="11" id="KW-1185">Reference proteome</keyword>
<feature type="region of interest" description="Disordered" evidence="6">
    <location>
        <begin position="1906"/>
        <end position="1934"/>
    </location>
</feature>
<feature type="compositionally biased region" description="Polar residues" evidence="6">
    <location>
        <begin position="1355"/>
        <end position="1370"/>
    </location>
</feature>
<dbReference type="PANTHER" id="PTHR24135">
    <property type="entry name" value="SH3 AND MULTIPLE ANKYRIN REPEAT DOMAINS PROTEIN"/>
    <property type="match status" value="1"/>
</dbReference>
<comment type="caution">
    <text evidence="10">The sequence shown here is derived from an EMBL/GenBank/DDBJ whole genome shotgun (WGS) entry which is preliminary data.</text>
</comment>
<dbReference type="InterPro" id="IPR001478">
    <property type="entry name" value="PDZ"/>
</dbReference>
<dbReference type="InterPro" id="IPR036028">
    <property type="entry name" value="SH3-like_dom_sf"/>
</dbReference>
<feature type="region of interest" description="Disordered" evidence="6">
    <location>
        <begin position="717"/>
        <end position="747"/>
    </location>
</feature>
<dbReference type="PROSITE" id="PS50105">
    <property type="entry name" value="SAM_DOMAIN"/>
    <property type="match status" value="1"/>
</dbReference>
<feature type="region of interest" description="Disordered" evidence="6">
    <location>
        <begin position="902"/>
        <end position="924"/>
    </location>
</feature>
<dbReference type="SUPFAM" id="SSF47769">
    <property type="entry name" value="SAM/Pointed domain"/>
    <property type="match status" value="1"/>
</dbReference>
<dbReference type="PROSITE" id="PS50106">
    <property type="entry name" value="PDZ"/>
    <property type="match status" value="1"/>
</dbReference>
<dbReference type="Gene3D" id="2.30.42.10">
    <property type="match status" value="1"/>
</dbReference>
<dbReference type="InterPro" id="IPR036034">
    <property type="entry name" value="PDZ_sf"/>
</dbReference>
<feature type="compositionally biased region" description="Polar residues" evidence="6">
    <location>
        <begin position="1250"/>
        <end position="1276"/>
    </location>
</feature>
<dbReference type="PROSITE" id="PS50002">
    <property type="entry name" value="SH3"/>
    <property type="match status" value="1"/>
</dbReference>
<feature type="compositionally biased region" description="Basic and acidic residues" evidence="6">
    <location>
        <begin position="1195"/>
        <end position="1208"/>
    </location>
</feature>
<name>A0ABP1Q173_9HEXA</name>
<dbReference type="SUPFAM" id="SSF48403">
    <property type="entry name" value="Ankyrin repeat"/>
    <property type="match status" value="1"/>
</dbReference>
<dbReference type="SUPFAM" id="SSF50156">
    <property type="entry name" value="PDZ domain-like"/>
    <property type="match status" value="1"/>
</dbReference>
<sequence>MNDEEASGGCEEDQGGGAVLIRIHVPDLNIHKCLQFYKHDLVWDVKQQCLASLPKELKESFNYGLFAPPCNGKAGKFLDEERPLSDYPFSGPVGYLEVTIFDLRYKRRLYKGINIDEKQLKSLHTKSNLRRFLDYVSSGHCEKITKMCSKGLDPNFHCPETGETPLSMAALMKKPSKLLIALVNGGALLDYRTKDGSTAMHRSVESKNVEAVKTMLDLGGSPNYRDSKGLTPLYISVATGADPTLCEMLLHDHAYIGAQDTQGWHETHQACRNGLVQHLEHLLYYGADMNARNASGNTPLHVCAVNNQESCARLLLFRGADKEALNFANQTPYQVAVIAGNLELAEIIQNHRPQDVVPYRDLPKYNPKRRSVISRALSDPRLNVSMTCLSGRFSRGPPSPCPSNRSLPPFSSASSCLSECSSHTRSESCSDSSYSGGSSHFGSEDNCGSAITEKSLDHSDITSDSSGVGTCNSGGSGSSYDATPTDPALILPGMMVVCVENYTPTSSRHLKLTEGDIIEVTASTGSGVLEGSLRGNIGLFPASCVQEIRMKVYENRNNLSHRTPGSKKDAAAIKHLAKIKKIWGEPHTVILHRGQKGFGFVLRGAKADSPLMELQPSDRFPALQYLDDVDENGVADRAGLRKGDFILTINGVDVSQFSHESVVDLIRKSADLVSMTVVGLSYPQALQQENCKPGSPASLTCDANSSGTPKAQYHFATLPRKYSGSGGPNVPSPPRRDPNTSLSVGRARAKSMVAALADLGDGANHVSSSGENVSTKSSSVDSIAGKPPLPPSVTNSNGTNENGTSNASSNSGVQTKTASIRARPSSGRIAASEIEELFTEKSINGAGETMEGKPTWTPSSTLPHAGHKIYASVAEMKRSKSALKGKELAKLHKDFHSTPDLEGCKKAPVLKPGLPPERKSKSLSQENLNQLRVNPRHSWACMSPTIQGLFDKNYENSWKSIETLPAPPPEAAAPAKEDGHESDSSTGSSTTGSTSGEETPKSIKTPVIVPEGEYRTIKPLRPVQSKTLPRRASTGCTISTAEQQTIMNLVPPGQVIKVDVSKSKDYASLDVGTATLGRRPETGGGVMSSFKPTDSAKLYASPDDLKLIGYRESNQEQISATGTLRKIRSQSLPPGKKEGKSGDYAEPVKGAVKENEQSLPYGNIKPDNSNNGACNDASSPIMPSLDDSSTTSIDQKFDPQKSLQEAKDKLKPVKPVLKTTSSLSNSVESTKIRIEVKQSPRLSRKVEKTVTFQSEPSQQSAGTTNAAQTSHMSHSMSVDEIPKVKATLKASKSFPNDLGQEEGEPGTASTTETSETQPGGGGGGTNYVTCLPVNPDSDSSEDSSDKTWILKDENGPSSASTTSDSVQTVISAAQSNSSNQTNHVEPTKEKSSEKVPNTPPQNVPAATKQNLSASVQLGVAHLHQQQLQQLTTTKPQSQNPQVEPNYGTLGRASALRSAGSGPSPGGNLTKNAVSLVKLPPPMEIESETDDSRSPRDTRMQKKTYPYNANEGTHQAYHTLQPQRSKPMHADHQQYQQHMQLQHQYHLQQQQLAARQLQQLQGQGQGQNRQAEKSIEESLKLIQMHVAALKQDFPSVVPPPPEFSLRNQTPILAPPPEFSDARDTHEQATRFNQGHAFAAANAEAGQPNSLPGQQPFNRQSPMYRSITHSHTSSSSMYSGYPTMSRQQYQLHQQHSQLAQQHMQQYQTQQAQLIHAQQQQQQQQSHQQQQQQSHQQQQQQSHQQTQQQHPQQHPQQQQPHPPQQQQQQQAHQQHPPQQQQHQQPQHIMTMSMPAYQSLGRHQTYSTNSAQSMLNSSAYGHYSTLTNPKLQSQSQHQHQQAQTGQQQIHAVATQGTHAVAAGSAAVYQQHHPKCYYYQQTGSSGSTTQGGTNAGAKYIPEKLHPVHRYTPDIYESSSGPRIVGTIPKKQPGSDHYEVPHAHQQLLQQQAAQQQQQQAAQQQQAQQQQTTRIRREFRNKTLPDWSVGDACDWLDSLFMPEYKAIFQQRAIDGKKLMRIDNATLLELGIKKLGHRMNIEKSLKRYLPQPKT</sequence>
<feature type="region of interest" description="Disordered" evidence="6">
    <location>
        <begin position="1293"/>
        <end position="1405"/>
    </location>
</feature>
<feature type="region of interest" description="Disordered" evidence="6">
    <location>
        <begin position="1427"/>
        <end position="1447"/>
    </location>
</feature>
<dbReference type="InterPro" id="IPR001660">
    <property type="entry name" value="SAM"/>
</dbReference>
<dbReference type="Gene3D" id="2.30.30.40">
    <property type="entry name" value="SH3 Domains"/>
    <property type="match status" value="1"/>
</dbReference>
<dbReference type="PROSITE" id="PS50297">
    <property type="entry name" value="ANK_REP_REGION"/>
    <property type="match status" value="2"/>
</dbReference>
<feature type="compositionally biased region" description="Low complexity" evidence="6">
    <location>
        <begin position="984"/>
        <end position="997"/>
    </location>
</feature>
<feature type="compositionally biased region" description="Polar residues" evidence="6">
    <location>
        <begin position="462"/>
        <end position="471"/>
    </location>
</feature>
<evidence type="ECO:0000256" key="3">
    <source>
        <dbReference type="ARBA" id="ARBA00034105"/>
    </source>
</evidence>
<evidence type="ECO:0008006" key="12">
    <source>
        <dbReference type="Google" id="ProtNLM"/>
    </source>
</evidence>
<dbReference type="SUPFAM" id="SSF50044">
    <property type="entry name" value="SH3-domain"/>
    <property type="match status" value="1"/>
</dbReference>
<feature type="region of interest" description="Disordered" evidence="6">
    <location>
        <begin position="762"/>
        <end position="826"/>
    </location>
</feature>
<dbReference type="SMART" id="SM00326">
    <property type="entry name" value="SH3"/>
    <property type="match status" value="1"/>
</dbReference>
<dbReference type="Pfam" id="PF00536">
    <property type="entry name" value="SAM_1"/>
    <property type="match status" value="1"/>
</dbReference>
<feature type="region of interest" description="Disordered" evidence="6">
    <location>
        <begin position="1241"/>
        <end position="1278"/>
    </location>
</feature>
<feature type="region of interest" description="Disordered" evidence="6">
    <location>
        <begin position="1117"/>
        <end position="1208"/>
    </location>
</feature>
<feature type="compositionally biased region" description="Low complexity" evidence="6">
    <location>
        <begin position="792"/>
        <end position="812"/>
    </location>
</feature>
<dbReference type="PROSITE" id="PS50088">
    <property type="entry name" value="ANK_REPEAT"/>
    <property type="match status" value="3"/>
</dbReference>
<dbReference type="EMBL" id="CAXLJM020000013">
    <property type="protein sequence ID" value="CAL8078484.1"/>
    <property type="molecule type" value="Genomic_DNA"/>
</dbReference>
<feature type="compositionally biased region" description="Polar residues" evidence="6">
    <location>
        <begin position="1817"/>
        <end position="1827"/>
    </location>
</feature>
<dbReference type="SMART" id="SM00248">
    <property type="entry name" value="ANK"/>
    <property type="match status" value="6"/>
</dbReference>
<feature type="repeat" description="ANK" evidence="4">
    <location>
        <begin position="195"/>
        <end position="227"/>
    </location>
</feature>
<feature type="region of interest" description="Disordered" evidence="6">
    <location>
        <begin position="458"/>
        <end position="479"/>
    </location>
</feature>
<dbReference type="Gene3D" id="1.25.40.20">
    <property type="entry name" value="Ankyrin repeat-containing domain"/>
    <property type="match status" value="1"/>
</dbReference>
<evidence type="ECO:0000256" key="2">
    <source>
        <dbReference type="ARBA" id="ARBA00023018"/>
    </source>
</evidence>
<dbReference type="InterPro" id="IPR051569">
    <property type="entry name" value="SHANK"/>
</dbReference>
<comment type="subcellular location">
    <subcellularLocation>
        <location evidence="3">Postsynaptic density</location>
    </subcellularLocation>
</comment>
<dbReference type="InterPro" id="IPR001452">
    <property type="entry name" value="SH3_domain"/>
</dbReference>
<feature type="compositionally biased region" description="Polar residues" evidence="6">
    <location>
        <begin position="765"/>
        <end position="781"/>
    </location>
</feature>
<evidence type="ECO:0000256" key="5">
    <source>
        <dbReference type="PROSITE-ProRule" id="PRU00192"/>
    </source>
</evidence>
<evidence type="ECO:0000259" key="9">
    <source>
        <dbReference type="PROSITE" id="PS50106"/>
    </source>
</evidence>
<dbReference type="Pfam" id="PF12796">
    <property type="entry name" value="Ank_2"/>
    <property type="match status" value="2"/>
</dbReference>
<feature type="compositionally biased region" description="Polar residues" evidence="6">
    <location>
        <begin position="1307"/>
        <end position="1317"/>
    </location>
</feature>
<evidence type="ECO:0000259" key="7">
    <source>
        <dbReference type="PROSITE" id="PS50002"/>
    </source>
</evidence>
<feature type="compositionally biased region" description="Low complexity" evidence="6">
    <location>
        <begin position="1371"/>
        <end position="1380"/>
    </location>
</feature>
<keyword evidence="4" id="KW-0040">ANK repeat</keyword>
<feature type="domain" description="SH3" evidence="7">
    <location>
        <begin position="491"/>
        <end position="550"/>
    </location>
</feature>
<dbReference type="Pfam" id="PF00595">
    <property type="entry name" value="PDZ"/>
    <property type="match status" value="1"/>
</dbReference>
<evidence type="ECO:0000256" key="6">
    <source>
        <dbReference type="SAM" id="MobiDB-lite"/>
    </source>
</evidence>